<proteinExistence type="predicted"/>
<reference evidence="1 2" key="1">
    <citation type="submission" date="2016-04" db="EMBL/GenBank/DDBJ databases">
        <title>Comparative Genomics and Epigenetics of Sporosarcina ureae.</title>
        <authorList>
            <person name="Oliver A.S."/>
            <person name="Cooper K.K."/>
        </authorList>
    </citation>
    <scope>NUCLEOTIDE SEQUENCE [LARGE SCALE GENOMIC DNA]</scope>
    <source>
        <strain evidence="1 2">S204</strain>
    </source>
</reference>
<dbReference type="InterPro" id="IPR025833">
    <property type="entry name" value="GDYXXLXY"/>
</dbReference>
<accession>A0ABM6JSD7</accession>
<dbReference type="RefSeq" id="WP_029053730.1">
    <property type="nucleotide sequence ID" value="NZ_CP015108.1"/>
</dbReference>
<evidence type="ECO:0000313" key="2">
    <source>
        <dbReference type="Proteomes" id="UP000192486"/>
    </source>
</evidence>
<dbReference type="Pfam" id="PF14345">
    <property type="entry name" value="GDYXXLXY"/>
    <property type="match status" value="1"/>
</dbReference>
<dbReference type="Proteomes" id="UP000192486">
    <property type="component" value="Chromosome"/>
</dbReference>
<dbReference type="EMBL" id="CP015108">
    <property type="protein sequence ID" value="ARF13047.1"/>
    <property type="molecule type" value="Genomic_DNA"/>
</dbReference>
<evidence type="ECO:0008006" key="3">
    <source>
        <dbReference type="Google" id="ProtNLM"/>
    </source>
</evidence>
<evidence type="ECO:0000313" key="1">
    <source>
        <dbReference type="EMBL" id="ARF13047.1"/>
    </source>
</evidence>
<keyword evidence="2" id="KW-1185">Reference proteome</keyword>
<protein>
    <recommendedName>
        <fullName evidence="3">Membrane-anchored protein</fullName>
    </recommendedName>
</protein>
<gene>
    <name evidence="1" type="ORF">SporoS204_01950</name>
</gene>
<name>A0ABM6JSD7_SPOUR</name>
<sequence>MGPKHSKFSISILFIIPLLILASLTIPHFTTIQNGADVYLQSETITEQDATENYVMLRYDVEKVPKERMTPSLVTALKKPDDLGQTRVFGVLEQKDGVAELVSLSDKKPAEGVYLMGWLAQTTDREYRQNDHYIVNFGLDRVYVPEFGHRVAADSVQDRTMTAHFKVLDGNSILREFQTN</sequence>
<organism evidence="1 2">
    <name type="scientific">Sporosarcina ureae</name>
    <dbReference type="NCBI Taxonomy" id="1571"/>
    <lineage>
        <taxon>Bacteria</taxon>
        <taxon>Bacillati</taxon>
        <taxon>Bacillota</taxon>
        <taxon>Bacilli</taxon>
        <taxon>Bacillales</taxon>
        <taxon>Caryophanaceae</taxon>
        <taxon>Sporosarcina</taxon>
    </lineage>
</organism>